<proteinExistence type="predicted"/>
<evidence type="ECO:0000313" key="1">
    <source>
        <dbReference type="EMBL" id="MBB6214443.1"/>
    </source>
</evidence>
<dbReference type="Pfam" id="PF20181">
    <property type="entry name" value="DUF6544"/>
    <property type="match status" value="1"/>
</dbReference>
<dbReference type="InterPro" id="IPR046674">
    <property type="entry name" value="DUF6544"/>
</dbReference>
<dbReference type="AlphaFoldDB" id="A0A841KM16"/>
<accession>A0A841KM16</accession>
<name>A0A841KM16_9FIRM</name>
<protein>
    <submittedName>
        <fullName evidence="1">Uncharacterized protein</fullName>
    </submittedName>
</protein>
<keyword evidence="2" id="KW-1185">Reference proteome</keyword>
<evidence type="ECO:0000313" key="2">
    <source>
        <dbReference type="Proteomes" id="UP000579281"/>
    </source>
</evidence>
<organism evidence="1 2">
    <name type="scientific">Anaerosolibacter carboniphilus</name>
    <dbReference type="NCBI Taxonomy" id="1417629"/>
    <lineage>
        <taxon>Bacteria</taxon>
        <taxon>Bacillati</taxon>
        <taxon>Bacillota</taxon>
        <taxon>Clostridia</taxon>
        <taxon>Peptostreptococcales</taxon>
        <taxon>Thermotaleaceae</taxon>
        <taxon>Anaerosolibacter</taxon>
    </lineage>
</organism>
<dbReference type="EMBL" id="JACHEN010000002">
    <property type="protein sequence ID" value="MBB6214443.1"/>
    <property type="molecule type" value="Genomic_DNA"/>
</dbReference>
<comment type="caution">
    <text evidence="1">The sequence shown here is derived from an EMBL/GenBank/DDBJ whole genome shotgun (WGS) entry which is preliminary data.</text>
</comment>
<reference evidence="1 2" key="1">
    <citation type="submission" date="2020-08" db="EMBL/GenBank/DDBJ databases">
        <title>Genomic Encyclopedia of Type Strains, Phase IV (KMG-IV): sequencing the most valuable type-strain genomes for metagenomic binning, comparative biology and taxonomic classification.</title>
        <authorList>
            <person name="Goeker M."/>
        </authorList>
    </citation>
    <scope>NUCLEOTIDE SEQUENCE [LARGE SCALE GENOMIC DNA]</scope>
    <source>
        <strain evidence="1 2">DSM 103526</strain>
    </source>
</reference>
<dbReference type="Proteomes" id="UP000579281">
    <property type="component" value="Unassembled WGS sequence"/>
</dbReference>
<gene>
    <name evidence="1" type="ORF">HNQ80_000523</name>
</gene>
<sequence length="147" mass="17116">MLIKLAGLFTVADGRGEEMNQGETVTIFNDMCIWMPASLIDKKIQWEEIDPLTVRATFHNKGNRISAVLYFNEKGELINFVSDDRYYSPTGKNYRQVRWSTPVKNYKEMNGIKIASYGEAIWHFPEGEYCYAKFNVKEIEYNGEHLK</sequence>